<dbReference type="Proteomes" id="UP000322617">
    <property type="component" value="Chromosome"/>
</dbReference>
<organism evidence="2 3">
    <name type="scientific">Leptotrichia shahii</name>
    <dbReference type="NCBI Taxonomy" id="157691"/>
    <lineage>
        <taxon>Bacteria</taxon>
        <taxon>Fusobacteriati</taxon>
        <taxon>Fusobacteriota</taxon>
        <taxon>Fusobacteriia</taxon>
        <taxon>Fusobacteriales</taxon>
        <taxon>Leptotrichiaceae</taxon>
        <taxon>Leptotrichia</taxon>
    </lineage>
</organism>
<protein>
    <submittedName>
        <fullName evidence="2">Uncharacterized protein</fullName>
    </submittedName>
</protein>
<feature type="coiled-coil region" evidence="1">
    <location>
        <begin position="78"/>
        <end position="139"/>
    </location>
</feature>
<name>A0A510JNY6_9FUSO</name>
<keyword evidence="3" id="KW-1185">Reference proteome</keyword>
<gene>
    <name evidence="2" type="ORF">JCM16776_1292</name>
</gene>
<dbReference type="RefSeq" id="WP_232053355.1">
    <property type="nucleotide sequence ID" value="NZ_AP019827.1"/>
</dbReference>
<reference evidence="2 3" key="1">
    <citation type="submission" date="2019-07" db="EMBL/GenBank/DDBJ databases">
        <title>Complete Genome Sequence of Leptotrichia shahii Strain JCM 16776.</title>
        <authorList>
            <person name="Watanabe S."/>
            <person name="Cui L."/>
        </authorList>
    </citation>
    <scope>NUCLEOTIDE SEQUENCE [LARGE SCALE GENOMIC DNA]</scope>
    <source>
        <strain evidence="2 3">JCM16776</strain>
    </source>
</reference>
<evidence type="ECO:0000256" key="1">
    <source>
        <dbReference type="SAM" id="Coils"/>
    </source>
</evidence>
<dbReference type="KEGG" id="lsz:JCM16776_1292"/>
<dbReference type="AlphaFoldDB" id="A0A510JNY6"/>
<sequence>MAEPILDKLLEKVSLEKYYYDEQILFEELIDLYYLFEEYDRCVLVFEKEIDELDWEERFYYNMGFSFYFYSLKKLGNFKKAENKLSELIQKHNKYIEKIEVGEIYDKKYWNEEEIDEFIEEEKNEIKKILEIYKKIMNSNYKPQNTKINLEKMYKTCYLVDCPMHQKLD</sequence>
<keyword evidence="1" id="KW-0175">Coiled coil</keyword>
<accession>A0A510JNY6</accession>
<evidence type="ECO:0000313" key="2">
    <source>
        <dbReference type="EMBL" id="BBM41072.1"/>
    </source>
</evidence>
<proteinExistence type="predicted"/>
<evidence type="ECO:0000313" key="3">
    <source>
        <dbReference type="Proteomes" id="UP000322617"/>
    </source>
</evidence>
<dbReference type="EMBL" id="AP019827">
    <property type="protein sequence ID" value="BBM41072.1"/>
    <property type="molecule type" value="Genomic_DNA"/>
</dbReference>